<dbReference type="PRINTS" id="PR00081">
    <property type="entry name" value="GDHRDH"/>
</dbReference>
<keyword evidence="3" id="KW-0560">Oxidoreductase</keyword>
<gene>
    <name evidence="4" type="ORF">PIIN_10348</name>
</gene>
<dbReference type="OrthoDB" id="191139at2759"/>
<evidence type="ECO:0000256" key="2">
    <source>
        <dbReference type="ARBA" id="ARBA00022857"/>
    </source>
</evidence>
<comment type="similarity">
    <text evidence="1">Belongs to the short-chain dehydrogenases/reductases (SDR) family.</text>
</comment>
<dbReference type="PANTHER" id="PTHR24320">
    <property type="entry name" value="RETINOL DEHYDROGENASE"/>
    <property type="match status" value="1"/>
</dbReference>
<comment type="caution">
    <text evidence="4">The sequence shown here is derived from an EMBL/GenBank/DDBJ whole genome shotgun (WGS) entry which is preliminary data.</text>
</comment>
<protein>
    <submittedName>
        <fullName evidence="4">Related to Oxidoreductase, short-chain dehydrogenase</fullName>
    </submittedName>
</protein>
<dbReference type="HOGENOM" id="CLU_010194_44_6_1"/>
<evidence type="ECO:0000256" key="3">
    <source>
        <dbReference type="ARBA" id="ARBA00023002"/>
    </source>
</evidence>
<sequence length="337" mass="36813">MPRSIRWDGVCKLLAEFAPGTPQWKVEDIPDLTGKVAIVTGGNAGIGYEIVKALLTKHAKVYLTSRSTTNGEVAVRKLRDEVKDADVHVLEINLADMSSVKRAASAFQSKETQLHLLINNAGVMSPPVDHVTAQGYDLQFGTNVLGHYYFTHLLLPTLKSTSSSIPATDPIGVRIVELASDAHLLSAFTGGEVIKLETLKDGDARRAVGTTQLYMQSKSGNILVAAARARKMTELGINIFTASANPGRIESNLQRHAPAMGQILSKPMLYPTKMGALTPLYVATSPEALKHNGKYFAPWARRKEPRIDHENNIEVEDKLIGWLEEQTSSFESNNDIS</sequence>
<dbReference type="AlphaFoldDB" id="G4TYG1"/>
<evidence type="ECO:0000313" key="5">
    <source>
        <dbReference type="Proteomes" id="UP000007148"/>
    </source>
</evidence>
<dbReference type="EMBL" id="CAFZ01000713">
    <property type="protein sequence ID" value="CCA76354.1"/>
    <property type="molecule type" value="Genomic_DNA"/>
</dbReference>
<dbReference type="OMA" id="PAIRCPE"/>
<accession>G4TYG1</accession>
<proteinExistence type="inferred from homology"/>
<dbReference type="InterPro" id="IPR036291">
    <property type="entry name" value="NAD(P)-bd_dom_sf"/>
</dbReference>
<organism evidence="4 5">
    <name type="scientific">Serendipita indica (strain DSM 11827)</name>
    <name type="common">Root endophyte fungus</name>
    <name type="synonym">Piriformospora indica</name>
    <dbReference type="NCBI Taxonomy" id="1109443"/>
    <lineage>
        <taxon>Eukaryota</taxon>
        <taxon>Fungi</taxon>
        <taxon>Dikarya</taxon>
        <taxon>Basidiomycota</taxon>
        <taxon>Agaricomycotina</taxon>
        <taxon>Agaricomycetes</taxon>
        <taxon>Sebacinales</taxon>
        <taxon>Serendipitaceae</taxon>
        <taxon>Serendipita</taxon>
    </lineage>
</organism>
<name>G4TYG1_SERID</name>
<dbReference type="STRING" id="1109443.G4TYG1"/>
<dbReference type="Gene3D" id="3.40.50.720">
    <property type="entry name" value="NAD(P)-binding Rossmann-like Domain"/>
    <property type="match status" value="1"/>
</dbReference>
<dbReference type="eggNOG" id="KOG1208">
    <property type="taxonomic scope" value="Eukaryota"/>
</dbReference>
<dbReference type="Pfam" id="PF00106">
    <property type="entry name" value="adh_short"/>
    <property type="match status" value="1"/>
</dbReference>
<dbReference type="Proteomes" id="UP000007148">
    <property type="component" value="Unassembled WGS sequence"/>
</dbReference>
<keyword evidence="2" id="KW-0521">NADP</keyword>
<reference evidence="4 5" key="1">
    <citation type="journal article" date="2011" name="PLoS Pathog.">
        <title>Endophytic Life Strategies Decoded by Genome and Transcriptome Analyses of the Mutualistic Root Symbiont Piriformospora indica.</title>
        <authorList>
            <person name="Zuccaro A."/>
            <person name="Lahrmann U."/>
            <person name="Guldener U."/>
            <person name="Langen G."/>
            <person name="Pfiffi S."/>
            <person name="Biedenkopf D."/>
            <person name="Wong P."/>
            <person name="Samans B."/>
            <person name="Grimm C."/>
            <person name="Basiewicz M."/>
            <person name="Murat C."/>
            <person name="Martin F."/>
            <person name="Kogel K.H."/>
        </authorList>
    </citation>
    <scope>NUCLEOTIDE SEQUENCE [LARGE SCALE GENOMIC DNA]</scope>
    <source>
        <strain evidence="4 5">DSM 11827</strain>
    </source>
</reference>
<dbReference type="InterPro" id="IPR002347">
    <property type="entry name" value="SDR_fam"/>
</dbReference>
<dbReference type="PANTHER" id="PTHR24320:SF236">
    <property type="entry name" value="SHORT-CHAIN DEHYDROGENASE-RELATED"/>
    <property type="match status" value="1"/>
</dbReference>
<evidence type="ECO:0000256" key="1">
    <source>
        <dbReference type="ARBA" id="ARBA00006484"/>
    </source>
</evidence>
<dbReference type="SUPFAM" id="SSF51735">
    <property type="entry name" value="NAD(P)-binding Rossmann-fold domains"/>
    <property type="match status" value="1"/>
</dbReference>
<dbReference type="GO" id="GO:0016491">
    <property type="term" value="F:oxidoreductase activity"/>
    <property type="evidence" value="ECO:0007669"/>
    <property type="project" value="UniProtKB-KW"/>
</dbReference>
<keyword evidence="5" id="KW-1185">Reference proteome</keyword>
<dbReference type="FunCoup" id="G4TYG1">
    <property type="interactions" value="127"/>
</dbReference>
<dbReference type="InParanoid" id="G4TYG1"/>
<evidence type="ECO:0000313" key="4">
    <source>
        <dbReference type="EMBL" id="CCA76354.1"/>
    </source>
</evidence>